<keyword evidence="2" id="KW-1185">Reference proteome</keyword>
<reference evidence="1 2" key="1">
    <citation type="submission" date="2014-04" db="EMBL/GenBank/DDBJ databases">
        <authorList>
            <consortium name="DOE Joint Genome Institute"/>
            <person name="Kuo A."/>
            <person name="Kohler A."/>
            <person name="Nagy L.G."/>
            <person name="Floudas D."/>
            <person name="Copeland A."/>
            <person name="Barry K.W."/>
            <person name="Cichocki N."/>
            <person name="Veneault-Fourrey C."/>
            <person name="LaButti K."/>
            <person name="Lindquist E.A."/>
            <person name="Lipzen A."/>
            <person name="Lundell T."/>
            <person name="Morin E."/>
            <person name="Murat C."/>
            <person name="Sun H."/>
            <person name="Tunlid A."/>
            <person name="Henrissat B."/>
            <person name="Grigoriev I.V."/>
            <person name="Hibbett D.S."/>
            <person name="Martin F."/>
            <person name="Nordberg H.P."/>
            <person name="Cantor M.N."/>
            <person name="Hua S.X."/>
        </authorList>
    </citation>
    <scope>NUCLEOTIDE SEQUENCE [LARGE SCALE GENOMIC DNA]</scope>
    <source>
        <strain evidence="1 2">Foug A</strain>
    </source>
</reference>
<evidence type="ECO:0000313" key="1">
    <source>
        <dbReference type="EMBL" id="KIM57795.1"/>
    </source>
</evidence>
<gene>
    <name evidence="1" type="ORF">SCLCIDRAFT_1116944</name>
</gene>
<sequence length="55" mass="6298">MSAYQSHRCMKPTYHFFAVEVQALWITLSRQKPPLHKPTSSLQALSVPMPETTLL</sequence>
<accession>A0A0C3DAN1</accession>
<name>A0A0C3DAN1_9AGAM</name>
<dbReference type="AlphaFoldDB" id="A0A0C3DAN1"/>
<dbReference type="HOGENOM" id="CLU_3033751_0_0_1"/>
<protein>
    <submittedName>
        <fullName evidence="1">Uncharacterized protein</fullName>
    </submittedName>
</protein>
<proteinExistence type="predicted"/>
<dbReference type="InParanoid" id="A0A0C3DAN1"/>
<evidence type="ECO:0000313" key="2">
    <source>
        <dbReference type="Proteomes" id="UP000053989"/>
    </source>
</evidence>
<dbReference type="EMBL" id="KN822095">
    <property type="protein sequence ID" value="KIM57795.1"/>
    <property type="molecule type" value="Genomic_DNA"/>
</dbReference>
<reference evidence="2" key="2">
    <citation type="submission" date="2015-01" db="EMBL/GenBank/DDBJ databases">
        <title>Evolutionary Origins and Diversification of the Mycorrhizal Mutualists.</title>
        <authorList>
            <consortium name="DOE Joint Genome Institute"/>
            <consortium name="Mycorrhizal Genomics Consortium"/>
            <person name="Kohler A."/>
            <person name="Kuo A."/>
            <person name="Nagy L.G."/>
            <person name="Floudas D."/>
            <person name="Copeland A."/>
            <person name="Barry K.W."/>
            <person name="Cichocki N."/>
            <person name="Veneault-Fourrey C."/>
            <person name="LaButti K."/>
            <person name="Lindquist E.A."/>
            <person name="Lipzen A."/>
            <person name="Lundell T."/>
            <person name="Morin E."/>
            <person name="Murat C."/>
            <person name="Riley R."/>
            <person name="Ohm R."/>
            <person name="Sun H."/>
            <person name="Tunlid A."/>
            <person name="Henrissat B."/>
            <person name="Grigoriev I.V."/>
            <person name="Hibbett D.S."/>
            <person name="Martin F."/>
        </authorList>
    </citation>
    <scope>NUCLEOTIDE SEQUENCE [LARGE SCALE GENOMIC DNA]</scope>
    <source>
        <strain evidence="2">Foug A</strain>
    </source>
</reference>
<dbReference type="Proteomes" id="UP000053989">
    <property type="component" value="Unassembled WGS sequence"/>
</dbReference>
<organism evidence="1 2">
    <name type="scientific">Scleroderma citrinum Foug A</name>
    <dbReference type="NCBI Taxonomy" id="1036808"/>
    <lineage>
        <taxon>Eukaryota</taxon>
        <taxon>Fungi</taxon>
        <taxon>Dikarya</taxon>
        <taxon>Basidiomycota</taxon>
        <taxon>Agaricomycotina</taxon>
        <taxon>Agaricomycetes</taxon>
        <taxon>Agaricomycetidae</taxon>
        <taxon>Boletales</taxon>
        <taxon>Sclerodermatineae</taxon>
        <taxon>Sclerodermataceae</taxon>
        <taxon>Scleroderma</taxon>
    </lineage>
</organism>